<reference evidence="3" key="1">
    <citation type="journal article" date="2021" name="PeerJ">
        <title>Extensive microbial diversity within the chicken gut microbiome revealed by metagenomics and culture.</title>
        <authorList>
            <person name="Gilroy R."/>
            <person name="Ravi A."/>
            <person name="Getino M."/>
            <person name="Pursley I."/>
            <person name="Horton D.L."/>
            <person name="Alikhan N.F."/>
            <person name="Baker D."/>
            <person name="Gharbi K."/>
            <person name="Hall N."/>
            <person name="Watson M."/>
            <person name="Adriaenssens E.M."/>
            <person name="Foster-Nyarko E."/>
            <person name="Jarju S."/>
            <person name="Secka A."/>
            <person name="Antonio M."/>
            <person name="Oren A."/>
            <person name="Chaudhuri R.R."/>
            <person name="La Ragione R."/>
            <person name="Hildebrand F."/>
            <person name="Pallen M.J."/>
        </authorList>
    </citation>
    <scope>NUCLEOTIDE SEQUENCE</scope>
    <source>
        <strain evidence="3">ChiHjej11B10-19426</strain>
    </source>
</reference>
<dbReference type="InterPro" id="IPR024361">
    <property type="entry name" value="BACON"/>
</dbReference>
<dbReference type="Proteomes" id="UP000824014">
    <property type="component" value="Unassembled WGS sequence"/>
</dbReference>
<dbReference type="AlphaFoldDB" id="A0A9D2DEA4"/>
<organism evidence="3 4">
    <name type="scientific">Candidatus Tidjanibacter faecipullorum</name>
    <dbReference type="NCBI Taxonomy" id="2838766"/>
    <lineage>
        <taxon>Bacteria</taxon>
        <taxon>Pseudomonadati</taxon>
        <taxon>Bacteroidota</taxon>
        <taxon>Bacteroidia</taxon>
        <taxon>Bacteroidales</taxon>
        <taxon>Rikenellaceae</taxon>
        <taxon>Tidjanibacter</taxon>
    </lineage>
</organism>
<dbReference type="PROSITE" id="PS51257">
    <property type="entry name" value="PROKAR_LIPOPROTEIN"/>
    <property type="match status" value="1"/>
</dbReference>
<evidence type="ECO:0000256" key="1">
    <source>
        <dbReference type="SAM" id="SignalP"/>
    </source>
</evidence>
<evidence type="ECO:0000259" key="2">
    <source>
        <dbReference type="Pfam" id="PF13004"/>
    </source>
</evidence>
<keyword evidence="1" id="KW-0732">Signal</keyword>
<evidence type="ECO:0000313" key="4">
    <source>
        <dbReference type="Proteomes" id="UP000824014"/>
    </source>
</evidence>
<name>A0A9D2DEA4_9BACT</name>
<dbReference type="CDD" id="cd14948">
    <property type="entry name" value="BACON"/>
    <property type="match status" value="1"/>
</dbReference>
<accession>A0A9D2DEA4</accession>
<feature type="signal peptide" evidence="1">
    <location>
        <begin position="1"/>
        <end position="20"/>
    </location>
</feature>
<feature type="chain" id="PRO_5039381036" evidence="1">
    <location>
        <begin position="21"/>
        <end position="469"/>
    </location>
</feature>
<sequence>MKTRLFAGFLSLLTVGTLLIGCKQTPKDSVSTDIQMYSFAGEGGSKTVTVSASGTWTANPSASWIEITNQTSNSFDVTVGKNDTGALRDARINVTCGTATKEVVIYQAPADTSKWMFRLYSDLHGSVLSPTGKYVGGYYSTVDKATNATVTYAVFIDMTTETRTEIGPYTEDALLVNGAWACTDDGKLFLGTSAETVMFDVATRDYVKLEAAGIEGLLDMQQVAADNTTWVGWAQDALEIVPVLWQDGVARELPKPDRGYAGGICGSAIARGISADASVVYGSTWDNFDYGLLYWTAADNFATAHWAGEDVYSLSEENPEYVNGLITWSGQYNINADGSWIAGTYCKEFEDNKVAGTSSGVNYPAFYNTTTGKTTVFTEFGDGSGMAVCGNLGLIGAPSFQTTSGYVVNLDTNENLGTVAQWVLDTFGVVIPAGYAVYMPSENIVWGAMTYAPEGMVTVWNWYLGPVAK</sequence>
<protein>
    <submittedName>
        <fullName evidence="3">BACON domain-containing protein</fullName>
    </submittedName>
</protein>
<comment type="caution">
    <text evidence="3">The sequence shown here is derived from an EMBL/GenBank/DDBJ whole genome shotgun (WGS) entry which is preliminary data.</text>
</comment>
<dbReference type="EMBL" id="DXCC01000019">
    <property type="protein sequence ID" value="HIZ15455.1"/>
    <property type="molecule type" value="Genomic_DNA"/>
</dbReference>
<feature type="domain" description="BACON" evidence="2">
    <location>
        <begin position="55"/>
        <end position="108"/>
    </location>
</feature>
<dbReference type="Gene3D" id="2.60.40.10">
    <property type="entry name" value="Immunoglobulins"/>
    <property type="match status" value="1"/>
</dbReference>
<dbReference type="Pfam" id="PF13004">
    <property type="entry name" value="BACON"/>
    <property type="match status" value="1"/>
</dbReference>
<proteinExistence type="predicted"/>
<dbReference type="InterPro" id="IPR013783">
    <property type="entry name" value="Ig-like_fold"/>
</dbReference>
<gene>
    <name evidence="3" type="ORF">H9816_06055</name>
</gene>
<evidence type="ECO:0000313" key="3">
    <source>
        <dbReference type="EMBL" id="HIZ15455.1"/>
    </source>
</evidence>
<reference evidence="3" key="2">
    <citation type="submission" date="2021-04" db="EMBL/GenBank/DDBJ databases">
        <authorList>
            <person name="Gilroy R."/>
        </authorList>
    </citation>
    <scope>NUCLEOTIDE SEQUENCE</scope>
    <source>
        <strain evidence="3">ChiHjej11B10-19426</strain>
    </source>
</reference>